<dbReference type="EMBL" id="AB119750">
    <property type="protein sequence ID" value="BAC99293.1"/>
    <property type="molecule type" value="Genomic_DNA"/>
</dbReference>
<evidence type="ECO:0000256" key="7">
    <source>
        <dbReference type="ARBA" id="ARBA00023027"/>
    </source>
</evidence>
<comment type="similarity">
    <text evidence="2">Belongs to the complex I subunit 4L family.</text>
</comment>
<feature type="transmembrane region" description="Helical" evidence="10">
    <location>
        <begin position="27"/>
        <end position="46"/>
    </location>
</feature>
<evidence type="ECO:0000256" key="9">
    <source>
        <dbReference type="ARBA" id="ARBA00031586"/>
    </source>
</evidence>
<evidence type="ECO:0000256" key="3">
    <source>
        <dbReference type="ARBA" id="ARBA00016612"/>
    </source>
</evidence>
<geneLocation type="mitochondrion" evidence="11"/>
<name>Q75YP2_9EUPU</name>
<dbReference type="InterPro" id="IPR039428">
    <property type="entry name" value="NUOK/Mnh_C1-like"/>
</dbReference>
<evidence type="ECO:0000256" key="5">
    <source>
        <dbReference type="ARBA" id="ARBA00022967"/>
    </source>
</evidence>
<keyword evidence="5" id="KW-1278">Translocase</keyword>
<keyword evidence="7" id="KW-0520">NAD</keyword>
<gene>
    <name evidence="11" type="primary">ND4L</name>
</gene>
<evidence type="ECO:0000256" key="1">
    <source>
        <dbReference type="ARBA" id="ARBA00004141"/>
    </source>
</evidence>
<dbReference type="GO" id="GO:0016020">
    <property type="term" value="C:membrane"/>
    <property type="evidence" value="ECO:0007669"/>
    <property type="project" value="UniProtKB-SubCell"/>
</dbReference>
<keyword evidence="11" id="KW-0496">Mitochondrion</keyword>
<evidence type="ECO:0000256" key="2">
    <source>
        <dbReference type="ARBA" id="ARBA00010519"/>
    </source>
</evidence>
<evidence type="ECO:0000256" key="4">
    <source>
        <dbReference type="ARBA" id="ARBA00022692"/>
    </source>
</evidence>
<accession>Q75YP2</accession>
<proteinExistence type="inferred from homology"/>
<sequence length="93" mass="10715">MSYKVFLWFLVLIILMCFLILVNKKRLLMNLVSLEVLMYMIIFAYYPVMLVLFNSMTYFIVMLCFAASGAALGLSLLISMGRLYGNDYVKSLS</sequence>
<comment type="subcellular location">
    <subcellularLocation>
        <location evidence="1">Membrane</location>
        <topology evidence="1">Multi-pass membrane protein</topology>
    </subcellularLocation>
</comment>
<dbReference type="Gene3D" id="1.10.287.3510">
    <property type="match status" value="1"/>
</dbReference>
<evidence type="ECO:0000256" key="8">
    <source>
        <dbReference type="ARBA" id="ARBA00023136"/>
    </source>
</evidence>
<keyword evidence="6 10" id="KW-1133">Transmembrane helix</keyword>
<evidence type="ECO:0000313" key="11">
    <source>
        <dbReference type="EMBL" id="BAC99293.1"/>
    </source>
</evidence>
<keyword evidence="4 10" id="KW-0812">Transmembrane</keyword>
<dbReference type="AlphaFoldDB" id="Q75YP2"/>
<dbReference type="Pfam" id="PF00420">
    <property type="entry name" value="Oxidored_q2"/>
    <property type="match status" value="1"/>
</dbReference>
<feature type="transmembrane region" description="Helical" evidence="10">
    <location>
        <begin position="58"/>
        <end position="78"/>
    </location>
</feature>
<feature type="transmembrane region" description="Helical" evidence="10">
    <location>
        <begin position="6"/>
        <end position="22"/>
    </location>
</feature>
<evidence type="ECO:0000256" key="10">
    <source>
        <dbReference type="SAM" id="Phobius"/>
    </source>
</evidence>
<reference evidence="11" key="1">
    <citation type="journal article" date="2003" name="Nature">
        <title>Evolution: single-gene speciation by left-right reversal.</title>
        <authorList>
            <person name="Ueshima R."/>
            <person name="Asami T."/>
        </authorList>
    </citation>
    <scope>NUCLEOTIDE SEQUENCE</scope>
    <source>
        <strain evidence="11">Kano</strain>
        <tissue evidence="11">Muscle</tissue>
    </source>
</reference>
<keyword evidence="8 10" id="KW-0472">Membrane</keyword>
<evidence type="ECO:0000256" key="6">
    <source>
        <dbReference type="ARBA" id="ARBA00022989"/>
    </source>
</evidence>
<protein>
    <recommendedName>
        <fullName evidence="3">NADH-ubiquinone oxidoreductase chain 4L</fullName>
    </recommendedName>
    <alternativeName>
        <fullName evidence="9">NADH dehydrogenase subunit 4L</fullName>
    </alternativeName>
</protein>
<organism evidence="11">
    <name type="scientific">Nesiohelix kanoi</name>
    <dbReference type="NCBI Taxonomy" id="244845"/>
    <lineage>
        <taxon>Eukaryota</taxon>
        <taxon>Metazoa</taxon>
        <taxon>Spiralia</taxon>
        <taxon>Lophotrochozoa</taxon>
        <taxon>Mollusca</taxon>
        <taxon>Gastropoda</taxon>
        <taxon>Heterobranchia</taxon>
        <taxon>Euthyneura</taxon>
        <taxon>Panpulmonata</taxon>
        <taxon>Eupulmonata</taxon>
        <taxon>Stylommatophora</taxon>
        <taxon>Helicina</taxon>
        <taxon>Camaenoidea</taxon>
        <taxon>Camaenidae</taxon>
        <taxon>Nesiohelix</taxon>
    </lineage>
</organism>